<protein>
    <submittedName>
        <fullName evidence="9">Cation efflux family protein</fullName>
    </submittedName>
</protein>
<dbReference type="Pfam" id="PF01545">
    <property type="entry name" value="Cation_efflux"/>
    <property type="match status" value="1"/>
</dbReference>
<dbReference type="GO" id="GO:0016020">
    <property type="term" value="C:membrane"/>
    <property type="evidence" value="ECO:0007669"/>
    <property type="project" value="UniProtKB-SubCell"/>
</dbReference>
<dbReference type="Gene3D" id="1.20.1510.10">
    <property type="entry name" value="Cation efflux protein transmembrane domain"/>
    <property type="match status" value="1"/>
</dbReference>
<evidence type="ECO:0000256" key="1">
    <source>
        <dbReference type="ARBA" id="ARBA00004141"/>
    </source>
</evidence>
<dbReference type="InterPro" id="IPR027470">
    <property type="entry name" value="Cation_efflux_CTD"/>
</dbReference>
<feature type="domain" description="Cation efflux protein transmembrane" evidence="7">
    <location>
        <begin position="2"/>
        <end position="68"/>
    </location>
</feature>
<gene>
    <name evidence="9" type="ORF">LEA_05614</name>
</gene>
<dbReference type="InterPro" id="IPR058533">
    <property type="entry name" value="Cation_efflux_TM"/>
</dbReference>
<keyword evidence="4 6" id="KW-1133">Transmembrane helix</keyword>
<feature type="non-terminal residue" evidence="9">
    <location>
        <position position="1"/>
    </location>
</feature>
<dbReference type="AlphaFoldDB" id="K1TXT3"/>
<comment type="caution">
    <text evidence="9">The sequence shown here is derived from an EMBL/GenBank/DDBJ whole genome shotgun (WGS) entry which is preliminary data.</text>
</comment>
<evidence type="ECO:0000256" key="2">
    <source>
        <dbReference type="ARBA" id="ARBA00022448"/>
    </source>
</evidence>
<feature type="transmembrane region" description="Helical" evidence="6">
    <location>
        <begin position="43"/>
        <end position="60"/>
    </location>
</feature>
<sequence>SRIKSETLMATAADARNDVVTTAAVLAATILAHLTGIDRIDGLMGVGVAMFILWSGVGLVRDTISPLLGAAPDPELIDYIEKKALSYPGVLGIHDLMVHDYGPGSKLVSFHIELSADSDVMKSHDLIDSIERDFQVHDHLLVTIHFDPVVTDDPHINELRKFLKEQLAEIAPEADIHDLRIVPGPTHTNVIFDCAVPADWLAAKDHRANK</sequence>
<keyword evidence="5 6" id="KW-0472">Membrane</keyword>
<dbReference type="NCBIfam" id="TIGR01297">
    <property type="entry name" value="CDF"/>
    <property type="match status" value="1"/>
</dbReference>
<reference evidence="9" key="1">
    <citation type="journal article" date="2013" name="Environ. Microbiol.">
        <title>Microbiota from the distal guts of lean and obese adolescents exhibit partial functional redundancy besides clear differences in community structure.</title>
        <authorList>
            <person name="Ferrer M."/>
            <person name="Ruiz A."/>
            <person name="Lanza F."/>
            <person name="Haange S.B."/>
            <person name="Oberbach A."/>
            <person name="Till H."/>
            <person name="Bargiela R."/>
            <person name="Campoy C."/>
            <person name="Segura M.T."/>
            <person name="Richter M."/>
            <person name="von Bergen M."/>
            <person name="Seifert J."/>
            <person name="Suarez A."/>
        </authorList>
    </citation>
    <scope>NUCLEOTIDE SEQUENCE</scope>
</reference>
<proteinExistence type="predicted"/>
<organism evidence="9">
    <name type="scientific">human gut metagenome</name>
    <dbReference type="NCBI Taxonomy" id="408170"/>
    <lineage>
        <taxon>unclassified sequences</taxon>
        <taxon>metagenomes</taxon>
        <taxon>organismal metagenomes</taxon>
    </lineage>
</organism>
<evidence type="ECO:0000259" key="8">
    <source>
        <dbReference type="Pfam" id="PF16916"/>
    </source>
</evidence>
<evidence type="ECO:0000256" key="5">
    <source>
        <dbReference type="ARBA" id="ARBA00023136"/>
    </source>
</evidence>
<feature type="transmembrane region" description="Helical" evidence="6">
    <location>
        <begin position="20"/>
        <end position="37"/>
    </location>
</feature>
<evidence type="ECO:0000313" key="9">
    <source>
        <dbReference type="EMBL" id="EKC74703.1"/>
    </source>
</evidence>
<accession>K1TXT3</accession>
<dbReference type="PANTHER" id="PTHR43840">
    <property type="entry name" value="MITOCHONDRIAL METAL TRANSPORTER 1-RELATED"/>
    <property type="match status" value="1"/>
</dbReference>
<dbReference type="Gene3D" id="3.30.70.1350">
    <property type="entry name" value="Cation efflux protein, cytoplasmic domain"/>
    <property type="match status" value="1"/>
</dbReference>
<keyword evidence="2" id="KW-0813">Transport</keyword>
<evidence type="ECO:0000256" key="3">
    <source>
        <dbReference type="ARBA" id="ARBA00022692"/>
    </source>
</evidence>
<dbReference type="PANTHER" id="PTHR43840:SF15">
    <property type="entry name" value="MITOCHONDRIAL METAL TRANSPORTER 1-RELATED"/>
    <property type="match status" value="1"/>
</dbReference>
<evidence type="ECO:0000256" key="4">
    <source>
        <dbReference type="ARBA" id="ARBA00022989"/>
    </source>
</evidence>
<dbReference type="InterPro" id="IPR027469">
    <property type="entry name" value="Cation_efflux_TMD_sf"/>
</dbReference>
<dbReference type="SUPFAM" id="SSF160240">
    <property type="entry name" value="Cation efflux protein cytoplasmic domain-like"/>
    <property type="match status" value="1"/>
</dbReference>
<evidence type="ECO:0000256" key="6">
    <source>
        <dbReference type="SAM" id="Phobius"/>
    </source>
</evidence>
<dbReference type="InterPro" id="IPR036837">
    <property type="entry name" value="Cation_efflux_CTD_sf"/>
</dbReference>
<evidence type="ECO:0000259" key="7">
    <source>
        <dbReference type="Pfam" id="PF01545"/>
    </source>
</evidence>
<dbReference type="InterPro" id="IPR002524">
    <property type="entry name" value="Cation_efflux"/>
</dbReference>
<keyword evidence="3 6" id="KW-0812">Transmembrane</keyword>
<name>K1TXT3_9ZZZZ</name>
<feature type="non-terminal residue" evidence="9">
    <location>
        <position position="210"/>
    </location>
</feature>
<feature type="domain" description="Cation efflux protein cytoplasmic" evidence="8">
    <location>
        <begin position="72"/>
        <end position="148"/>
    </location>
</feature>
<dbReference type="Pfam" id="PF16916">
    <property type="entry name" value="ZT_dimer"/>
    <property type="match status" value="1"/>
</dbReference>
<dbReference type="GO" id="GO:0008324">
    <property type="term" value="F:monoatomic cation transmembrane transporter activity"/>
    <property type="evidence" value="ECO:0007669"/>
    <property type="project" value="InterPro"/>
</dbReference>
<comment type="subcellular location">
    <subcellularLocation>
        <location evidence="1">Membrane</location>
        <topology evidence="1">Multi-pass membrane protein</topology>
    </subcellularLocation>
</comment>
<dbReference type="InterPro" id="IPR050291">
    <property type="entry name" value="CDF_Transporter"/>
</dbReference>
<dbReference type="SUPFAM" id="SSF161111">
    <property type="entry name" value="Cation efflux protein transmembrane domain-like"/>
    <property type="match status" value="1"/>
</dbReference>
<dbReference type="EMBL" id="AJWY01003658">
    <property type="protein sequence ID" value="EKC74703.1"/>
    <property type="molecule type" value="Genomic_DNA"/>
</dbReference>